<dbReference type="PANTHER" id="PTHR36698:SF2">
    <property type="entry name" value="MCE_MLAD DOMAIN-CONTAINING PROTEIN"/>
    <property type="match status" value="1"/>
</dbReference>
<keyword evidence="1" id="KW-1133">Transmembrane helix</keyword>
<dbReference type="EMBL" id="CP013189">
    <property type="protein sequence ID" value="ALO47531.1"/>
    <property type="molecule type" value="Genomic_DNA"/>
</dbReference>
<dbReference type="PANTHER" id="PTHR36698">
    <property type="entry name" value="BLL5892 PROTEIN"/>
    <property type="match status" value="1"/>
</dbReference>
<reference evidence="3 4" key="1">
    <citation type="submission" date="2015-11" db="EMBL/GenBank/DDBJ databases">
        <authorList>
            <person name="Zhang Y."/>
            <person name="Guo Z."/>
        </authorList>
    </citation>
    <scope>NUCLEOTIDE SEQUENCE [LARGE SCALE GENOMIC DNA]</scope>
    <source>
        <strain evidence="3 4">KCTC 32221</strain>
    </source>
</reference>
<feature type="domain" description="Mce/MlaD" evidence="2">
    <location>
        <begin position="40"/>
        <end position="114"/>
    </location>
</feature>
<dbReference type="KEGG" id="pspi:PS2015_2903"/>
<evidence type="ECO:0000313" key="4">
    <source>
        <dbReference type="Proteomes" id="UP000065641"/>
    </source>
</evidence>
<dbReference type="Proteomes" id="UP000065641">
    <property type="component" value="Chromosome"/>
</dbReference>
<feature type="transmembrane region" description="Helical" evidence="1">
    <location>
        <begin position="7"/>
        <end position="28"/>
    </location>
</feature>
<gene>
    <name evidence="3" type="ORF">PS2015_2903</name>
</gene>
<dbReference type="OrthoDB" id="9806984at2"/>
<keyword evidence="1" id="KW-0472">Membrane</keyword>
<proteinExistence type="predicted"/>
<keyword evidence="4" id="KW-1185">Reference proteome</keyword>
<dbReference type="STRING" id="1249552.PS2015_2903"/>
<keyword evidence="1" id="KW-0812">Transmembrane</keyword>
<evidence type="ECO:0000259" key="2">
    <source>
        <dbReference type="Pfam" id="PF02470"/>
    </source>
</evidence>
<sequence precursor="true">METRAHYILVGLFTLGTGIGALLFALWVTGAGSEREVNYYEVMFHEPVSGLSVGSPVQYSGIRVGEVEQLRLDPVDPRVVRARVRVLASAPIKVDTVARQTLLNITGAAAIELGEGLPESPLLRSDNGIPVIEASPSSLAQLRLTSEEILLSASNLLERANTLLSEENAARVSRVLDNVVVLTDALAGQEQSLQDGIQSLAASGESLNALLSRINDQMSRYEDTVYEGVTGTLDELQQATAQLNSLLTENSPAVTAGMQSLNELGPAVRDLRSILTTIDSITRRLADDPANFVLGNDQIREYQP</sequence>
<dbReference type="InterPro" id="IPR003399">
    <property type="entry name" value="Mce/MlaD"/>
</dbReference>
<dbReference type="AlphaFoldDB" id="A0A0S2KGT6"/>
<name>A0A0S2KGT6_9GAMM</name>
<evidence type="ECO:0000256" key="1">
    <source>
        <dbReference type="SAM" id="Phobius"/>
    </source>
</evidence>
<dbReference type="PATRIC" id="fig|1249552.3.peg.2930"/>
<dbReference type="Pfam" id="PF02470">
    <property type="entry name" value="MlaD"/>
    <property type="match status" value="1"/>
</dbReference>
<evidence type="ECO:0000313" key="3">
    <source>
        <dbReference type="EMBL" id="ALO47531.1"/>
    </source>
</evidence>
<dbReference type="RefSeq" id="WP_058022914.1">
    <property type="nucleotide sequence ID" value="NZ_CP013189.1"/>
</dbReference>
<protein>
    <submittedName>
        <fullName evidence="3">Mammalian cell entry domain-containing protein</fullName>
    </submittedName>
</protein>
<organism evidence="3 4">
    <name type="scientific">Pseudohongiella spirulinae</name>
    <dbReference type="NCBI Taxonomy" id="1249552"/>
    <lineage>
        <taxon>Bacteria</taxon>
        <taxon>Pseudomonadati</taxon>
        <taxon>Pseudomonadota</taxon>
        <taxon>Gammaproteobacteria</taxon>
        <taxon>Pseudomonadales</taxon>
        <taxon>Pseudohongiellaceae</taxon>
        <taxon>Pseudohongiella</taxon>
    </lineage>
</organism>
<accession>A0A0S2KGT6</accession>